<dbReference type="PANTHER" id="PTHR32023:SF2">
    <property type="entry name" value="PILR ALPHA-ASSOCIATED NEURAL PROTEIN"/>
    <property type="match status" value="1"/>
</dbReference>
<sequence length="866" mass="95960">MGEVRKLQKKLRQIENLELKVSLTPEEAVKVSKKAELRSRLAELLLQLSGPQQTQYIVGKEVDKMKRQVESKIEHHSDHTPPEKLARKDHQETEDKTKSGAEQEIKEREAGIQSQKLPDPDAEFSSLKALWEKAKFRLRTLKGHSDIITCVAAVDNLVISGSFMLYSFPSRDTTVKVWHVPTATEQRNLGGHSGGVTCLSTPPAEYCWKLASALHLSEKERFIISGSTDCCVRIWTLSSGQCVKSIYTFNAVTSLCFIAEWEGYIVTGSDTTANLQWSPGLDEWNVCRDRNVCIVVNVENVIERNVCIVVSVNECIKWNVCIGCLRMSQQLFWGCVTDAGKLQVWDWLSQDNRQSVNVHLDAVTTLQSQGPLVFSGSTDGSVCVWEVCDGSAKPLNQIQHWGSEVTGCGRIDDVTGKLRLSARGDHIFLANGRSSIRVLNWRTGTMRRLTNHSSTAGVTDCVNQIPRLLVASCFDLTSGGNALNLFSLPECRYLVSLTSSDLSRILCFAAWLTPSGGHRWVTGGRDLTVWEQLTGNGKKRGDVNARRDSRLDGLLAGSDGDSQEESDDDDDDDDDDEDSTISDAEEVSRSSWLRCVLQQPMLFLTLTHSGSLPLPPSAASAAASFPPTAICLRSFSKCQEPSAPPSHRLPLSRDDRRSKKTVKREAMERCSISGLTALLRLLLVALLICPPSCHAGDDPADMQLSATAQATPTPLWAVDWGPTQPLEDETHHFLSGQEADGVKQATPEVWPRRKNAQSNQTQQQPLSIEAKDSGEEPERDAEEREIEEVDPQFYVTVTISSLLILSALIISAKLCYDRSLSQRPPPLSLPIPRSLAQEDSRHTLQSTPSFTDRERYSVCQACFYIL</sequence>
<gene>
    <name evidence="5" type="ORF">QTP70_019775</name>
</gene>
<dbReference type="PROSITE" id="PS00678">
    <property type="entry name" value="WD_REPEATS_1"/>
    <property type="match status" value="1"/>
</dbReference>
<evidence type="ECO:0000313" key="5">
    <source>
        <dbReference type="EMBL" id="KAK3551591.1"/>
    </source>
</evidence>
<feature type="non-terminal residue" evidence="5">
    <location>
        <position position="866"/>
    </location>
</feature>
<evidence type="ECO:0000256" key="2">
    <source>
        <dbReference type="ARBA" id="ARBA00022737"/>
    </source>
</evidence>
<dbReference type="InterPro" id="IPR036322">
    <property type="entry name" value="WD40_repeat_dom_sf"/>
</dbReference>
<dbReference type="InterPro" id="IPR001680">
    <property type="entry name" value="WD40_rpt"/>
</dbReference>
<organism evidence="5 6">
    <name type="scientific">Hemibagrus guttatus</name>
    <dbReference type="NCBI Taxonomy" id="175788"/>
    <lineage>
        <taxon>Eukaryota</taxon>
        <taxon>Metazoa</taxon>
        <taxon>Chordata</taxon>
        <taxon>Craniata</taxon>
        <taxon>Vertebrata</taxon>
        <taxon>Euteleostomi</taxon>
        <taxon>Actinopterygii</taxon>
        <taxon>Neopterygii</taxon>
        <taxon>Teleostei</taxon>
        <taxon>Ostariophysi</taxon>
        <taxon>Siluriformes</taxon>
        <taxon>Bagridae</taxon>
        <taxon>Hemibagrus</taxon>
    </lineage>
</organism>
<feature type="region of interest" description="Disordered" evidence="4">
    <location>
        <begin position="752"/>
        <end position="787"/>
    </location>
</feature>
<proteinExistence type="predicted"/>
<keyword evidence="6" id="KW-1185">Reference proteome</keyword>
<dbReference type="InterPro" id="IPR039628">
    <property type="entry name" value="PIANP"/>
</dbReference>
<feature type="compositionally biased region" description="Acidic residues" evidence="4">
    <location>
        <begin position="561"/>
        <end position="585"/>
    </location>
</feature>
<dbReference type="InterPro" id="IPR019775">
    <property type="entry name" value="WD40_repeat_CS"/>
</dbReference>
<dbReference type="EMBL" id="JAUCMX010000003">
    <property type="protein sequence ID" value="KAK3551591.1"/>
    <property type="molecule type" value="Genomic_DNA"/>
</dbReference>
<evidence type="ECO:0000313" key="6">
    <source>
        <dbReference type="Proteomes" id="UP001274896"/>
    </source>
</evidence>
<dbReference type="InterPro" id="IPR015943">
    <property type="entry name" value="WD40/YVTN_repeat-like_dom_sf"/>
</dbReference>
<feature type="region of interest" description="Disordered" evidence="4">
    <location>
        <begin position="537"/>
        <end position="586"/>
    </location>
</feature>
<evidence type="ECO:0000256" key="4">
    <source>
        <dbReference type="SAM" id="MobiDB-lite"/>
    </source>
</evidence>
<keyword evidence="2" id="KW-0677">Repeat</keyword>
<feature type="repeat" description="WD" evidence="3">
    <location>
        <begin position="213"/>
        <end position="245"/>
    </location>
</feature>
<feature type="region of interest" description="Disordered" evidence="4">
    <location>
        <begin position="67"/>
        <end position="120"/>
    </location>
</feature>
<evidence type="ECO:0000256" key="1">
    <source>
        <dbReference type="ARBA" id="ARBA00022574"/>
    </source>
</evidence>
<comment type="caution">
    <text evidence="5">The sequence shown here is derived from an EMBL/GenBank/DDBJ whole genome shotgun (WGS) entry which is preliminary data.</text>
</comment>
<reference evidence="5" key="1">
    <citation type="submission" date="2023-06" db="EMBL/GenBank/DDBJ databases">
        <title>Male Hemibagrus guttatus genome.</title>
        <authorList>
            <person name="Bian C."/>
        </authorList>
    </citation>
    <scope>NUCLEOTIDE SEQUENCE</scope>
    <source>
        <strain evidence="5">Male_cb2023</strain>
        <tissue evidence="5">Muscle</tissue>
    </source>
</reference>
<dbReference type="SUPFAM" id="SSF50978">
    <property type="entry name" value="WD40 repeat-like"/>
    <property type="match status" value="1"/>
</dbReference>
<dbReference type="GO" id="GO:0050776">
    <property type="term" value="P:regulation of immune response"/>
    <property type="evidence" value="ECO:0007669"/>
    <property type="project" value="InterPro"/>
</dbReference>
<feature type="compositionally biased region" description="Basic and acidic residues" evidence="4">
    <location>
        <begin position="651"/>
        <end position="665"/>
    </location>
</feature>
<dbReference type="Gene3D" id="2.130.10.10">
    <property type="entry name" value="YVTN repeat-like/Quinoprotein amine dehydrogenase"/>
    <property type="match status" value="2"/>
</dbReference>
<feature type="compositionally biased region" description="Polar residues" evidence="4">
    <location>
        <begin position="756"/>
        <end position="766"/>
    </location>
</feature>
<feature type="compositionally biased region" description="Basic and acidic residues" evidence="4">
    <location>
        <begin position="539"/>
        <end position="551"/>
    </location>
</feature>
<evidence type="ECO:0000256" key="3">
    <source>
        <dbReference type="PROSITE-ProRule" id="PRU00221"/>
    </source>
</evidence>
<dbReference type="GO" id="GO:0016020">
    <property type="term" value="C:membrane"/>
    <property type="evidence" value="ECO:0007669"/>
    <property type="project" value="TreeGrafter"/>
</dbReference>
<name>A0AAE0RE52_9TELE</name>
<dbReference type="Proteomes" id="UP001274896">
    <property type="component" value="Unassembled WGS sequence"/>
</dbReference>
<feature type="compositionally biased region" description="Basic and acidic residues" evidence="4">
    <location>
        <begin position="67"/>
        <end position="110"/>
    </location>
</feature>
<dbReference type="PROSITE" id="PS50082">
    <property type="entry name" value="WD_REPEATS_2"/>
    <property type="match status" value="1"/>
</dbReference>
<protein>
    <submittedName>
        <fullName evidence="5">Uncharacterized protein</fullName>
    </submittedName>
</protein>
<dbReference type="AlphaFoldDB" id="A0AAE0RE52"/>
<feature type="region of interest" description="Disordered" evidence="4">
    <location>
        <begin position="639"/>
        <end position="665"/>
    </location>
</feature>
<feature type="compositionally biased region" description="Acidic residues" evidence="4">
    <location>
        <begin position="777"/>
        <end position="787"/>
    </location>
</feature>
<dbReference type="SMART" id="SM00320">
    <property type="entry name" value="WD40"/>
    <property type="match status" value="4"/>
</dbReference>
<dbReference type="Pfam" id="PF00400">
    <property type="entry name" value="WD40"/>
    <property type="match status" value="3"/>
</dbReference>
<dbReference type="PANTHER" id="PTHR32023">
    <property type="entry name" value="PILR ALPHA-ASSOCIATED NEURAL PROTEIN"/>
    <property type="match status" value="1"/>
</dbReference>
<keyword evidence="1 3" id="KW-0853">WD repeat</keyword>
<accession>A0AAE0RE52</accession>